<evidence type="ECO:0000256" key="6">
    <source>
        <dbReference type="ARBA" id="ARBA00022801"/>
    </source>
</evidence>
<keyword evidence="4" id="KW-0479">Metal-binding</keyword>
<sequence>MKKKIEHTFGKTIKSVMFAVNPIKKLILKTHCITHKYINDKSVIILKNEGYQKEYEFFKSHLKCINEGVTWADQDFKSSNHFYHYEKQRGLYGFSNALDECLKYYDKALAYIEAGDMNKGVFFFGASCHLIQDATVPQHVSNHLLNKHRNFELWIISKILSNYPYGVEKGIKDYESVDMYVKKNAVFANKIDMKYDYIKNIEMRYKKISEEILREAQITTAGFMLDFYRVINKEK</sequence>
<evidence type="ECO:0000259" key="9">
    <source>
        <dbReference type="PROSITE" id="PS51346"/>
    </source>
</evidence>
<dbReference type="InterPro" id="IPR029002">
    <property type="entry name" value="PLPC/GPLD1"/>
</dbReference>
<dbReference type="InterPro" id="IPR001531">
    <property type="entry name" value="Zn_PLipaseC"/>
</dbReference>
<protein>
    <recommendedName>
        <fullName evidence="2">Phospholipase C</fullName>
        <ecNumber evidence="1">3.1.4.3</ecNumber>
    </recommendedName>
    <alternativeName>
        <fullName evidence="8">Phosphatidylcholine cholinephosphohydrolase</fullName>
    </alternativeName>
</protein>
<keyword evidence="6" id="KW-0378">Hydrolase</keyword>
<name>A0A1M5RG38_9CLOT</name>
<dbReference type="GO" id="GO:0008270">
    <property type="term" value="F:zinc ion binding"/>
    <property type="evidence" value="ECO:0007669"/>
    <property type="project" value="InterPro"/>
</dbReference>
<gene>
    <name evidence="10" type="ORF">SAMN02745207_00516</name>
</gene>
<proteinExistence type="predicted"/>
<organism evidence="10 11">
    <name type="scientific">Clostridium grantii DSM 8605</name>
    <dbReference type="NCBI Taxonomy" id="1121316"/>
    <lineage>
        <taxon>Bacteria</taxon>
        <taxon>Bacillati</taxon>
        <taxon>Bacillota</taxon>
        <taxon>Clostridia</taxon>
        <taxon>Eubacteriales</taxon>
        <taxon>Clostridiaceae</taxon>
        <taxon>Clostridium</taxon>
    </lineage>
</organism>
<dbReference type="RefSeq" id="WP_073336685.1">
    <property type="nucleotide sequence ID" value="NZ_FQXM01000003.1"/>
</dbReference>
<evidence type="ECO:0000313" key="11">
    <source>
        <dbReference type="Proteomes" id="UP000184447"/>
    </source>
</evidence>
<dbReference type="SUPFAM" id="SSF48537">
    <property type="entry name" value="Phospholipase C/P1 nuclease"/>
    <property type="match status" value="1"/>
</dbReference>
<dbReference type="AlphaFoldDB" id="A0A1M5RG38"/>
<keyword evidence="7" id="KW-0862">Zinc</keyword>
<dbReference type="EC" id="3.1.4.3" evidence="1"/>
<dbReference type="Gene3D" id="1.10.575.10">
    <property type="entry name" value="P1 Nuclease"/>
    <property type="match status" value="1"/>
</dbReference>
<dbReference type="CDD" id="cd11009">
    <property type="entry name" value="Zn_dep_PLPC"/>
    <property type="match status" value="1"/>
</dbReference>
<accession>A0A1M5RG38</accession>
<dbReference type="STRING" id="1121316.SAMN02745207_00516"/>
<dbReference type="PROSITE" id="PS51346">
    <property type="entry name" value="PROKAR_ZN_DEPEND_PLPC_2"/>
    <property type="match status" value="1"/>
</dbReference>
<keyword evidence="3" id="KW-0964">Secreted</keyword>
<evidence type="ECO:0000256" key="1">
    <source>
        <dbReference type="ARBA" id="ARBA00012018"/>
    </source>
</evidence>
<evidence type="ECO:0000256" key="5">
    <source>
        <dbReference type="ARBA" id="ARBA00022729"/>
    </source>
</evidence>
<evidence type="ECO:0000256" key="4">
    <source>
        <dbReference type="ARBA" id="ARBA00022723"/>
    </source>
</evidence>
<dbReference type="EMBL" id="FQXM01000003">
    <property type="protein sequence ID" value="SHH25317.1"/>
    <property type="molecule type" value="Genomic_DNA"/>
</dbReference>
<feature type="domain" description="Zn-dependent PLC" evidence="9">
    <location>
        <begin position="22"/>
        <end position="235"/>
    </location>
</feature>
<dbReference type="OrthoDB" id="1677163at2"/>
<evidence type="ECO:0000256" key="7">
    <source>
        <dbReference type="ARBA" id="ARBA00022833"/>
    </source>
</evidence>
<evidence type="ECO:0000256" key="8">
    <source>
        <dbReference type="ARBA" id="ARBA00031285"/>
    </source>
</evidence>
<evidence type="ECO:0000256" key="3">
    <source>
        <dbReference type="ARBA" id="ARBA00022525"/>
    </source>
</evidence>
<dbReference type="GO" id="GO:0034480">
    <property type="term" value="F:phosphatidylcholine phospholipase C activity"/>
    <property type="evidence" value="ECO:0007669"/>
    <property type="project" value="UniProtKB-EC"/>
</dbReference>
<keyword evidence="11" id="KW-1185">Reference proteome</keyword>
<dbReference type="Proteomes" id="UP000184447">
    <property type="component" value="Unassembled WGS sequence"/>
</dbReference>
<evidence type="ECO:0000313" key="10">
    <source>
        <dbReference type="EMBL" id="SHH25317.1"/>
    </source>
</evidence>
<keyword evidence="5" id="KW-0732">Signal</keyword>
<dbReference type="SMART" id="SM00770">
    <property type="entry name" value="Zn_dep_PLPC"/>
    <property type="match status" value="1"/>
</dbReference>
<dbReference type="Pfam" id="PF00882">
    <property type="entry name" value="Zn_dep_PLPC"/>
    <property type="match status" value="1"/>
</dbReference>
<evidence type="ECO:0000256" key="2">
    <source>
        <dbReference type="ARBA" id="ARBA00018391"/>
    </source>
</evidence>
<reference evidence="10 11" key="1">
    <citation type="submission" date="2016-11" db="EMBL/GenBank/DDBJ databases">
        <authorList>
            <person name="Jaros S."/>
            <person name="Januszkiewicz K."/>
            <person name="Wedrychowicz H."/>
        </authorList>
    </citation>
    <scope>NUCLEOTIDE SEQUENCE [LARGE SCALE GENOMIC DNA]</scope>
    <source>
        <strain evidence="10 11">DSM 8605</strain>
    </source>
</reference>
<dbReference type="InterPro" id="IPR008947">
    <property type="entry name" value="PLipase_C/P1_nuclease_dom_sf"/>
</dbReference>